<dbReference type="Pfam" id="PF00271">
    <property type="entry name" value="Helicase_C"/>
    <property type="match status" value="1"/>
</dbReference>
<keyword evidence="3" id="KW-0067">ATP-binding</keyword>
<organism evidence="6 7">
    <name type="scientific">Podospora didyma</name>
    <dbReference type="NCBI Taxonomy" id="330526"/>
    <lineage>
        <taxon>Eukaryota</taxon>
        <taxon>Fungi</taxon>
        <taxon>Dikarya</taxon>
        <taxon>Ascomycota</taxon>
        <taxon>Pezizomycotina</taxon>
        <taxon>Sordariomycetes</taxon>
        <taxon>Sordariomycetidae</taxon>
        <taxon>Sordariales</taxon>
        <taxon>Podosporaceae</taxon>
        <taxon>Podospora</taxon>
    </lineage>
</organism>
<proteinExistence type="predicted"/>
<dbReference type="GO" id="GO:0016787">
    <property type="term" value="F:hydrolase activity"/>
    <property type="evidence" value="ECO:0007669"/>
    <property type="project" value="UniProtKB-KW"/>
</dbReference>
<dbReference type="PANTHER" id="PTHR45626:SF22">
    <property type="entry name" value="DNA REPAIR PROTEIN RAD5"/>
    <property type="match status" value="1"/>
</dbReference>
<evidence type="ECO:0000259" key="5">
    <source>
        <dbReference type="PROSITE" id="PS51194"/>
    </source>
</evidence>
<dbReference type="InterPro" id="IPR038718">
    <property type="entry name" value="SNF2-like_sf"/>
</dbReference>
<feature type="compositionally biased region" description="Polar residues" evidence="4">
    <location>
        <begin position="484"/>
        <end position="497"/>
    </location>
</feature>
<protein>
    <submittedName>
        <fullName evidence="6">P-loop containing nucleoside triphosphate hydrolase protein</fullName>
    </submittedName>
</protein>
<dbReference type="GO" id="GO:0005634">
    <property type="term" value="C:nucleus"/>
    <property type="evidence" value="ECO:0007669"/>
    <property type="project" value="TreeGrafter"/>
</dbReference>
<feature type="domain" description="Helicase C-terminal" evidence="5">
    <location>
        <begin position="520"/>
        <end position="681"/>
    </location>
</feature>
<evidence type="ECO:0000256" key="4">
    <source>
        <dbReference type="SAM" id="MobiDB-lite"/>
    </source>
</evidence>
<dbReference type="SUPFAM" id="SSF52540">
    <property type="entry name" value="P-loop containing nucleoside triphosphate hydrolases"/>
    <property type="match status" value="2"/>
</dbReference>
<dbReference type="SMART" id="SM00490">
    <property type="entry name" value="HELICc"/>
    <property type="match status" value="1"/>
</dbReference>
<comment type="caution">
    <text evidence="6">The sequence shown here is derived from an EMBL/GenBank/DDBJ whole genome shotgun (WGS) entry which is preliminary data.</text>
</comment>
<dbReference type="InterPro" id="IPR050628">
    <property type="entry name" value="SNF2_RAD54_helicase_TF"/>
</dbReference>
<dbReference type="Gene3D" id="3.40.50.300">
    <property type="entry name" value="P-loop containing nucleotide triphosphate hydrolases"/>
    <property type="match status" value="1"/>
</dbReference>
<dbReference type="PROSITE" id="PS51194">
    <property type="entry name" value="HELICASE_CTER"/>
    <property type="match status" value="1"/>
</dbReference>
<dbReference type="EMBL" id="JAULSW010000003">
    <property type="protein sequence ID" value="KAK3387419.1"/>
    <property type="molecule type" value="Genomic_DNA"/>
</dbReference>
<dbReference type="CDD" id="cd18793">
    <property type="entry name" value="SF2_C_SNF"/>
    <property type="match status" value="1"/>
</dbReference>
<dbReference type="GO" id="GO:0008094">
    <property type="term" value="F:ATP-dependent activity, acting on DNA"/>
    <property type="evidence" value="ECO:0007669"/>
    <property type="project" value="TreeGrafter"/>
</dbReference>
<dbReference type="AlphaFoldDB" id="A0AAE0NTU5"/>
<dbReference type="InterPro" id="IPR027417">
    <property type="entry name" value="P-loop_NTPase"/>
</dbReference>
<evidence type="ECO:0000256" key="1">
    <source>
        <dbReference type="ARBA" id="ARBA00022741"/>
    </source>
</evidence>
<dbReference type="Gene3D" id="3.40.50.10810">
    <property type="entry name" value="Tandem AAA-ATPase domain"/>
    <property type="match status" value="1"/>
</dbReference>
<keyword evidence="1" id="KW-0547">Nucleotide-binding</keyword>
<reference evidence="6" key="2">
    <citation type="submission" date="2023-06" db="EMBL/GenBank/DDBJ databases">
        <authorList>
            <consortium name="Lawrence Berkeley National Laboratory"/>
            <person name="Haridas S."/>
            <person name="Hensen N."/>
            <person name="Bonometti L."/>
            <person name="Westerberg I."/>
            <person name="Brannstrom I.O."/>
            <person name="Guillou S."/>
            <person name="Cros-Aarteil S."/>
            <person name="Calhoun S."/>
            <person name="Kuo A."/>
            <person name="Mondo S."/>
            <person name="Pangilinan J."/>
            <person name="Riley R."/>
            <person name="LaButti K."/>
            <person name="Andreopoulos B."/>
            <person name="Lipzen A."/>
            <person name="Chen C."/>
            <person name="Yanf M."/>
            <person name="Daum C."/>
            <person name="Ng V."/>
            <person name="Clum A."/>
            <person name="Steindorff A."/>
            <person name="Ohm R."/>
            <person name="Martin F."/>
            <person name="Silar P."/>
            <person name="Natvig D."/>
            <person name="Lalanne C."/>
            <person name="Gautier V."/>
            <person name="Ament-velasquez S.L."/>
            <person name="Kruys A."/>
            <person name="Hutchinson M.I."/>
            <person name="Powell A.J."/>
            <person name="Barry K."/>
            <person name="Miller A.N."/>
            <person name="Grigoriev I.V."/>
            <person name="Debuchy R."/>
            <person name="Gladieux P."/>
            <person name="Thoren M.H."/>
            <person name="Johannesson H."/>
        </authorList>
    </citation>
    <scope>NUCLEOTIDE SEQUENCE</scope>
    <source>
        <strain evidence="6">CBS 232.78</strain>
    </source>
</reference>
<accession>A0AAE0NTU5</accession>
<keyword evidence="7" id="KW-1185">Reference proteome</keyword>
<reference evidence="6" key="1">
    <citation type="journal article" date="2023" name="Mol. Phylogenet. Evol.">
        <title>Genome-scale phylogeny and comparative genomics of the fungal order Sordariales.</title>
        <authorList>
            <person name="Hensen N."/>
            <person name="Bonometti L."/>
            <person name="Westerberg I."/>
            <person name="Brannstrom I.O."/>
            <person name="Guillou S."/>
            <person name="Cros-Aarteil S."/>
            <person name="Calhoun S."/>
            <person name="Haridas S."/>
            <person name="Kuo A."/>
            <person name="Mondo S."/>
            <person name="Pangilinan J."/>
            <person name="Riley R."/>
            <person name="LaButti K."/>
            <person name="Andreopoulos B."/>
            <person name="Lipzen A."/>
            <person name="Chen C."/>
            <person name="Yan M."/>
            <person name="Daum C."/>
            <person name="Ng V."/>
            <person name="Clum A."/>
            <person name="Steindorff A."/>
            <person name="Ohm R.A."/>
            <person name="Martin F."/>
            <person name="Silar P."/>
            <person name="Natvig D.O."/>
            <person name="Lalanne C."/>
            <person name="Gautier V."/>
            <person name="Ament-Velasquez S.L."/>
            <person name="Kruys A."/>
            <person name="Hutchinson M.I."/>
            <person name="Powell A.J."/>
            <person name="Barry K."/>
            <person name="Miller A.N."/>
            <person name="Grigoriev I.V."/>
            <person name="Debuchy R."/>
            <person name="Gladieux P."/>
            <person name="Hiltunen Thoren M."/>
            <person name="Johannesson H."/>
        </authorList>
    </citation>
    <scope>NUCLEOTIDE SEQUENCE</scope>
    <source>
        <strain evidence="6">CBS 232.78</strain>
    </source>
</reference>
<feature type="region of interest" description="Disordered" evidence="4">
    <location>
        <begin position="484"/>
        <end position="517"/>
    </location>
</feature>
<sequence length="688" mass="76675">MSKRKQHDVYIFDSPAQAKRLLCDVSDSTFLNTSNQEGFGADFSKKIKVVVAVSVNLTGPLDLIGEVGVALEKDAVFLQHPEIENVLSSPDGVSGQASTAQIDFTDMERRGSELIQTSLKMYHENAVNFILRREDIAFCASVSSELNILVGCRDFQSAQVSLGEIVADAMGLGETWTMLAVVARSKHIAAEIDTFMGAADDPSSRLAKTTHLLHTRHLNPGAFDVLVFHGDSRPRSADVLLKFDVVLTTYHTLASDWRRGSRVLQDGLWNNVAHWIGNQASQQFKAAEALRTERRWSSQSGTPIQNSKYDLRFLLKFLHFEPFASSDVFDKYLLGPIKDHWQDPDSFRNLRLLLQTICIPRGSSHLNLPESNTEEVEVLLSVEEQKLYDDILQDCREECDKIISSNSDSKRYHVLFAAIMKLRRLCNHGVTSVNQDDNSLFSVKILFCELCGEDEEDPLALLGGLQSCPDCSRQLGTRGSYTPSVLSATSRESSTGVFSPRSPETLGAKDNNAQEPSSSKLTAVVQNIPSSLPDSKNIVFTSWRSTIDMLSTMLFRHGIPYFRIDGRIRHFDRMGIISRFQETNEAPVLLMSIEAGAVGADWRPGLTITAANRVHIVEPQWNPSVEEQAIARALRMGQERTVTIVRYIIKDTLEENILARQKKKRLLAKISLDDGADDDTTRGLDVSL</sequence>
<dbReference type="GO" id="GO:0006281">
    <property type="term" value="P:DNA repair"/>
    <property type="evidence" value="ECO:0007669"/>
    <property type="project" value="TreeGrafter"/>
</dbReference>
<dbReference type="PANTHER" id="PTHR45626">
    <property type="entry name" value="TRANSCRIPTION TERMINATION FACTOR 2-RELATED"/>
    <property type="match status" value="1"/>
</dbReference>
<keyword evidence="2 6" id="KW-0378">Hydrolase</keyword>
<evidence type="ECO:0000256" key="3">
    <source>
        <dbReference type="ARBA" id="ARBA00022840"/>
    </source>
</evidence>
<evidence type="ECO:0000256" key="2">
    <source>
        <dbReference type="ARBA" id="ARBA00022801"/>
    </source>
</evidence>
<dbReference type="Pfam" id="PF00176">
    <property type="entry name" value="SNF2-rel_dom"/>
    <property type="match status" value="1"/>
</dbReference>
<gene>
    <name evidence="6" type="ORF">B0H63DRAFT_500700</name>
</gene>
<dbReference type="InterPro" id="IPR000330">
    <property type="entry name" value="SNF2_N"/>
</dbReference>
<name>A0AAE0NTU5_9PEZI</name>
<evidence type="ECO:0000313" key="6">
    <source>
        <dbReference type="EMBL" id="KAK3387419.1"/>
    </source>
</evidence>
<dbReference type="InterPro" id="IPR049730">
    <property type="entry name" value="SNF2/RAD54-like_C"/>
</dbReference>
<dbReference type="InterPro" id="IPR001650">
    <property type="entry name" value="Helicase_C-like"/>
</dbReference>
<dbReference type="GO" id="GO:0005524">
    <property type="term" value="F:ATP binding"/>
    <property type="evidence" value="ECO:0007669"/>
    <property type="project" value="UniProtKB-KW"/>
</dbReference>
<dbReference type="Proteomes" id="UP001285441">
    <property type="component" value="Unassembled WGS sequence"/>
</dbReference>
<evidence type="ECO:0000313" key="7">
    <source>
        <dbReference type="Proteomes" id="UP001285441"/>
    </source>
</evidence>